<dbReference type="EMBL" id="JYDJ01000482">
    <property type="protein sequence ID" value="KRX35051.1"/>
    <property type="molecule type" value="Genomic_DNA"/>
</dbReference>
<dbReference type="Pfam" id="PF00078">
    <property type="entry name" value="RVT_1"/>
    <property type="match status" value="1"/>
</dbReference>
<feature type="region of interest" description="Disordered" evidence="1">
    <location>
        <begin position="1"/>
        <end position="59"/>
    </location>
</feature>
<name>A0A0V0T7P6_9BILA</name>
<dbReference type="InterPro" id="IPR053134">
    <property type="entry name" value="RNA-dir_DNA_polymerase"/>
</dbReference>
<organism evidence="3 4">
    <name type="scientific">Trichinella murrelli</name>
    <dbReference type="NCBI Taxonomy" id="144512"/>
    <lineage>
        <taxon>Eukaryota</taxon>
        <taxon>Metazoa</taxon>
        <taxon>Ecdysozoa</taxon>
        <taxon>Nematoda</taxon>
        <taxon>Enoplea</taxon>
        <taxon>Dorylaimia</taxon>
        <taxon>Trichinellida</taxon>
        <taxon>Trichinellidae</taxon>
        <taxon>Trichinella</taxon>
    </lineage>
</organism>
<reference evidence="3 4" key="1">
    <citation type="submission" date="2015-01" db="EMBL/GenBank/DDBJ databases">
        <title>Evolution of Trichinella species and genotypes.</title>
        <authorList>
            <person name="Korhonen P.K."/>
            <person name="Edoardo P."/>
            <person name="Giuseppe L.R."/>
            <person name="Gasser R.B."/>
        </authorList>
    </citation>
    <scope>NUCLEOTIDE SEQUENCE [LARGE SCALE GENOMIC DNA]</scope>
    <source>
        <strain evidence="3">ISS417</strain>
    </source>
</reference>
<evidence type="ECO:0000313" key="3">
    <source>
        <dbReference type="EMBL" id="KRX35051.1"/>
    </source>
</evidence>
<evidence type="ECO:0000256" key="1">
    <source>
        <dbReference type="SAM" id="MobiDB-lite"/>
    </source>
</evidence>
<dbReference type="PANTHER" id="PTHR24559">
    <property type="entry name" value="TRANSPOSON TY3-I GAG-POL POLYPROTEIN"/>
    <property type="match status" value="1"/>
</dbReference>
<sequence>MNEPCKAPHRDRRGPAGEAAIPPPSPSPAGGGGQANHGGHRTSLRPLEFTSSAGSKKDGSPRFCVDYRRLNAVTRVDAQPIPRIDDTLDALAGAKWYSTLDLASGYWQVEVAERDREKTTLSTLLGLFQFRVMPFGLCKALATFQRLMQKALRGLTWKTCLVYLDDIIVFGKTEEAHLERLEGVLPRLQSVGLKIKSKCQLMRQLTLPGPHRDAAWGWYRSREDGGGPGVAHASVLERSPAVPGTGILLQAICPEFRRRGKSVARPDKEM</sequence>
<dbReference type="Gene3D" id="3.30.70.270">
    <property type="match status" value="1"/>
</dbReference>
<dbReference type="InterPro" id="IPR000477">
    <property type="entry name" value="RT_dom"/>
</dbReference>
<evidence type="ECO:0000259" key="2">
    <source>
        <dbReference type="Pfam" id="PF00078"/>
    </source>
</evidence>
<dbReference type="AlphaFoldDB" id="A0A0V0T7P6"/>
<protein>
    <submittedName>
        <fullName evidence="3">Transposon Ty3-G Gag-Pol polyprotein</fullName>
    </submittedName>
</protein>
<dbReference type="InterPro" id="IPR043128">
    <property type="entry name" value="Rev_trsase/Diguanyl_cyclase"/>
</dbReference>
<proteinExistence type="predicted"/>
<dbReference type="Gene3D" id="3.10.10.10">
    <property type="entry name" value="HIV Type 1 Reverse Transcriptase, subunit A, domain 1"/>
    <property type="match status" value="1"/>
</dbReference>
<dbReference type="CDD" id="cd01647">
    <property type="entry name" value="RT_LTR"/>
    <property type="match status" value="1"/>
</dbReference>
<dbReference type="SUPFAM" id="SSF56672">
    <property type="entry name" value="DNA/RNA polymerases"/>
    <property type="match status" value="1"/>
</dbReference>
<gene>
    <name evidence="3" type="primary">TY3B-G</name>
    <name evidence="3" type="ORF">T05_5517</name>
</gene>
<feature type="domain" description="Reverse transcriptase" evidence="2">
    <location>
        <begin position="56"/>
        <end position="203"/>
    </location>
</feature>
<evidence type="ECO:0000313" key="4">
    <source>
        <dbReference type="Proteomes" id="UP000055048"/>
    </source>
</evidence>
<dbReference type="InterPro" id="IPR043502">
    <property type="entry name" value="DNA/RNA_pol_sf"/>
</dbReference>
<dbReference type="Proteomes" id="UP000055048">
    <property type="component" value="Unassembled WGS sequence"/>
</dbReference>
<dbReference type="PANTHER" id="PTHR24559:SF435">
    <property type="entry name" value="RIBONUCLEASE H"/>
    <property type="match status" value="1"/>
</dbReference>
<dbReference type="STRING" id="144512.A0A0V0T7P6"/>
<accession>A0A0V0T7P6</accession>
<keyword evidence="4" id="KW-1185">Reference proteome</keyword>
<dbReference type="OrthoDB" id="5865526at2759"/>
<comment type="caution">
    <text evidence="3">The sequence shown here is derived from an EMBL/GenBank/DDBJ whole genome shotgun (WGS) entry which is preliminary data.</text>
</comment>